<keyword evidence="3" id="KW-0963">Cytoplasm</keyword>
<dbReference type="EMBL" id="JAPWDV010000002">
    <property type="protein sequence ID" value="KAJ6219968.1"/>
    <property type="molecule type" value="Genomic_DNA"/>
</dbReference>
<dbReference type="Proteomes" id="UP001142055">
    <property type="component" value="Chromosome 2"/>
</dbReference>
<evidence type="ECO:0000256" key="3">
    <source>
        <dbReference type="ARBA" id="ARBA00022490"/>
    </source>
</evidence>
<evidence type="ECO:0000313" key="7">
    <source>
        <dbReference type="Proteomes" id="UP001142055"/>
    </source>
</evidence>
<evidence type="ECO:0000256" key="2">
    <source>
        <dbReference type="ARBA" id="ARBA00008332"/>
    </source>
</evidence>
<feature type="compositionally biased region" description="Basic residues" evidence="5">
    <location>
        <begin position="242"/>
        <end position="253"/>
    </location>
</feature>
<feature type="region of interest" description="Disordered" evidence="5">
    <location>
        <begin position="103"/>
        <end position="123"/>
    </location>
</feature>
<evidence type="ECO:0000313" key="6">
    <source>
        <dbReference type="EMBL" id="KAJ6219968.1"/>
    </source>
</evidence>
<dbReference type="OMA" id="FGQMHQQ"/>
<organism evidence="6 7">
    <name type="scientific">Blomia tropicalis</name>
    <name type="common">Mite</name>
    <dbReference type="NCBI Taxonomy" id="40697"/>
    <lineage>
        <taxon>Eukaryota</taxon>
        <taxon>Metazoa</taxon>
        <taxon>Ecdysozoa</taxon>
        <taxon>Arthropoda</taxon>
        <taxon>Chelicerata</taxon>
        <taxon>Arachnida</taxon>
        <taxon>Acari</taxon>
        <taxon>Acariformes</taxon>
        <taxon>Sarcoptiformes</taxon>
        <taxon>Astigmata</taxon>
        <taxon>Glycyphagoidea</taxon>
        <taxon>Echimyopodidae</taxon>
        <taxon>Blomia</taxon>
    </lineage>
</organism>
<dbReference type="Pfam" id="PF10248">
    <property type="entry name" value="Mlf1IP"/>
    <property type="match status" value="1"/>
</dbReference>
<protein>
    <recommendedName>
        <fullName evidence="8">Myeloid leukemia factor</fullName>
    </recommendedName>
</protein>
<comment type="similarity">
    <text evidence="2">Belongs to the MLF family.</text>
</comment>
<dbReference type="PANTHER" id="PTHR13105">
    <property type="entry name" value="MYELOID LEUKEMIA FACTOR"/>
    <property type="match status" value="1"/>
</dbReference>
<feature type="compositionally biased region" description="Basic and acidic residues" evidence="5">
    <location>
        <begin position="107"/>
        <end position="119"/>
    </location>
</feature>
<gene>
    <name evidence="6" type="ORF">RDWZM_005780</name>
</gene>
<keyword evidence="4" id="KW-0597">Phosphoprotein</keyword>
<feature type="region of interest" description="Disordered" evidence="5">
    <location>
        <begin position="172"/>
        <end position="253"/>
    </location>
</feature>
<evidence type="ECO:0008006" key="8">
    <source>
        <dbReference type="Google" id="ProtNLM"/>
    </source>
</evidence>
<evidence type="ECO:0000256" key="5">
    <source>
        <dbReference type="SAM" id="MobiDB-lite"/>
    </source>
</evidence>
<dbReference type="GO" id="GO:0005737">
    <property type="term" value="C:cytoplasm"/>
    <property type="evidence" value="ECO:0007669"/>
    <property type="project" value="UniProtKB-SubCell"/>
</dbReference>
<dbReference type="OrthoDB" id="8707547at2759"/>
<dbReference type="InterPro" id="IPR019376">
    <property type="entry name" value="Myeloid_leukemia_factor"/>
</dbReference>
<name>A0A9Q0RL57_BLOTA</name>
<evidence type="ECO:0000256" key="4">
    <source>
        <dbReference type="ARBA" id="ARBA00022553"/>
    </source>
</evidence>
<evidence type="ECO:0000256" key="1">
    <source>
        <dbReference type="ARBA" id="ARBA00004496"/>
    </source>
</evidence>
<sequence>MSMLRFGDQDDMFSQMDRMMNQMMGNMFNDPFSMSPFGMRGSPMNMMGMISPFGGMPNMMQMMQQNNGMPNGSSSFMQSSFVSYSSDGVNPPQVVEQTHMNRYGPDGVKEERRTMRDSRTGVQKMSIGRHIDERGHVMERSRNHHTGEEEENNEFINIEEEEAPQFQQEWSNRMGSGSRHSNHRYIQGHPRHERRGEPVLAITAGPSSGMAEPIVNVPSPSSSSSDSRNKRLRVKPNSMKKEKTKSKKPYSKE</sequence>
<reference evidence="6" key="1">
    <citation type="submission" date="2022-12" db="EMBL/GenBank/DDBJ databases">
        <title>Genome assemblies of Blomia tropicalis.</title>
        <authorList>
            <person name="Cui Y."/>
        </authorList>
    </citation>
    <scope>NUCLEOTIDE SEQUENCE</scope>
    <source>
        <tissue evidence="6">Adult mites</tissue>
    </source>
</reference>
<comment type="subcellular location">
    <subcellularLocation>
        <location evidence="1">Cytoplasm</location>
    </subcellularLocation>
</comment>
<keyword evidence="7" id="KW-1185">Reference proteome</keyword>
<accession>A0A9Q0RL57</accession>
<comment type="caution">
    <text evidence="6">The sequence shown here is derived from an EMBL/GenBank/DDBJ whole genome shotgun (WGS) entry which is preliminary data.</text>
</comment>
<dbReference type="AlphaFoldDB" id="A0A9Q0RL57"/>
<proteinExistence type="inferred from homology"/>